<evidence type="ECO:0000313" key="1">
    <source>
        <dbReference type="EMBL" id="TNN36907.1"/>
    </source>
</evidence>
<accession>A0A4Z2F6X9</accession>
<dbReference type="Proteomes" id="UP000314294">
    <property type="component" value="Unassembled WGS sequence"/>
</dbReference>
<gene>
    <name evidence="1" type="ORF">EYF80_052920</name>
</gene>
<sequence>MLLRCCSTFSSHRLMYLKEIRDLGSIPGPPQHDVFRPAGCVLTTWPLGPRGYRLPTKSCVMSSWTGRTRAAVC</sequence>
<keyword evidence="2" id="KW-1185">Reference proteome</keyword>
<proteinExistence type="predicted"/>
<organism evidence="1 2">
    <name type="scientific">Liparis tanakae</name>
    <name type="common">Tanaka's snailfish</name>
    <dbReference type="NCBI Taxonomy" id="230148"/>
    <lineage>
        <taxon>Eukaryota</taxon>
        <taxon>Metazoa</taxon>
        <taxon>Chordata</taxon>
        <taxon>Craniata</taxon>
        <taxon>Vertebrata</taxon>
        <taxon>Euteleostomi</taxon>
        <taxon>Actinopterygii</taxon>
        <taxon>Neopterygii</taxon>
        <taxon>Teleostei</taxon>
        <taxon>Neoteleostei</taxon>
        <taxon>Acanthomorphata</taxon>
        <taxon>Eupercaria</taxon>
        <taxon>Perciformes</taxon>
        <taxon>Cottioidei</taxon>
        <taxon>Cottales</taxon>
        <taxon>Liparidae</taxon>
        <taxon>Liparis</taxon>
    </lineage>
</organism>
<evidence type="ECO:0000313" key="2">
    <source>
        <dbReference type="Proteomes" id="UP000314294"/>
    </source>
</evidence>
<dbReference type="EMBL" id="SRLO01001555">
    <property type="protein sequence ID" value="TNN36907.1"/>
    <property type="molecule type" value="Genomic_DNA"/>
</dbReference>
<dbReference type="AlphaFoldDB" id="A0A4Z2F6X9"/>
<reference evidence="1 2" key="1">
    <citation type="submission" date="2019-03" db="EMBL/GenBank/DDBJ databases">
        <title>First draft genome of Liparis tanakae, snailfish: a comprehensive survey of snailfish specific genes.</title>
        <authorList>
            <person name="Kim W."/>
            <person name="Song I."/>
            <person name="Jeong J.-H."/>
            <person name="Kim D."/>
            <person name="Kim S."/>
            <person name="Ryu S."/>
            <person name="Song J.Y."/>
            <person name="Lee S.K."/>
        </authorList>
    </citation>
    <scope>NUCLEOTIDE SEQUENCE [LARGE SCALE GENOMIC DNA]</scope>
    <source>
        <tissue evidence="1">Muscle</tissue>
    </source>
</reference>
<name>A0A4Z2F6X9_9TELE</name>
<protein>
    <submittedName>
        <fullName evidence="1">Uncharacterized protein</fullName>
    </submittedName>
</protein>
<comment type="caution">
    <text evidence="1">The sequence shown here is derived from an EMBL/GenBank/DDBJ whole genome shotgun (WGS) entry which is preliminary data.</text>
</comment>